<evidence type="ECO:0000313" key="2">
    <source>
        <dbReference type="EMBL" id="URD92638.1"/>
    </source>
</evidence>
<gene>
    <name evidence="2" type="ORF">MUK42_01025</name>
</gene>
<keyword evidence="1" id="KW-1133">Transmembrane helix</keyword>
<dbReference type="SUPFAM" id="SSF54236">
    <property type="entry name" value="Ubiquitin-like"/>
    <property type="match status" value="1"/>
</dbReference>
<dbReference type="InterPro" id="IPR029071">
    <property type="entry name" value="Ubiquitin-like_domsf"/>
</dbReference>
<dbReference type="Proteomes" id="UP001055439">
    <property type="component" value="Chromosome 3"/>
</dbReference>
<protein>
    <submittedName>
        <fullName evidence="2">Uncharacterized protein</fullName>
    </submittedName>
</protein>
<keyword evidence="1" id="KW-0472">Membrane</keyword>
<sequence>MRRNAKLKKLMKARCKRKGIISNALAFLFEAEKVNRNQTPNEVCTQNCLWLLQMLACLAAFAAVLTVYGVLSWDWKIMQKSMAWHTKLVAEQID</sequence>
<keyword evidence="1" id="KW-0812">Transmembrane</keyword>
<keyword evidence="3" id="KW-1185">Reference proteome</keyword>
<evidence type="ECO:0000313" key="3">
    <source>
        <dbReference type="Proteomes" id="UP001055439"/>
    </source>
</evidence>
<dbReference type="EMBL" id="CP097505">
    <property type="protein sequence ID" value="URD92638.1"/>
    <property type="molecule type" value="Genomic_DNA"/>
</dbReference>
<organism evidence="2 3">
    <name type="scientific">Musa troglodytarum</name>
    <name type="common">fe'i banana</name>
    <dbReference type="NCBI Taxonomy" id="320322"/>
    <lineage>
        <taxon>Eukaryota</taxon>
        <taxon>Viridiplantae</taxon>
        <taxon>Streptophyta</taxon>
        <taxon>Embryophyta</taxon>
        <taxon>Tracheophyta</taxon>
        <taxon>Spermatophyta</taxon>
        <taxon>Magnoliopsida</taxon>
        <taxon>Liliopsida</taxon>
        <taxon>Zingiberales</taxon>
        <taxon>Musaceae</taxon>
        <taxon>Musa</taxon>
    </lineage>
</organism>
<dbReference type="AlphaFoldDB" id="A0A9E7JTC5"/>
<reference evidence="2" key="1">
    <citation type="submission" date="2022-05" db="EMBL/GenBank/DDBJ databases">
        <title>The Musa troglodytarum L. genome provides insights into the mechanism of non-climacteric behaviour and enrichment of carotenoids.</title>
        <authorList>
            <person name="Wang J."/>
        </authorList>
    </citation>
    <scope>NUCLEOTIDE SEQUENCE</scope>
    <source>
        <tissue evidence="2">Leaf</tissue>
    </source>
</reference>
<dbReference type="Gene3D" id="3.10.20.90">
    <property type="entry name" value="Phosphatidylinositol 3-kinase Catalytic Subunit, Chain A, domain 1"/>
    <property type="match status" value="1"/>
</dbReference>
<feature type="transmembrane region" description="Helical" evidence="1">
    <location>
        <begin position="49"/>
        <end position="71"/>
    </location>
</feature>
<evidence type="ECO:0000256" key="1">
    <source>
        <dbReference type="SAM" id="Phobius"/>
    </source>
</evidence>
<accession>A0A9E7JTC5</accession>
<name>A0A9E7JTC5_9LILI</name>
<proteinExistence type="predicted"/>